<dbReference type="GO" id="GO:0005737">
    <property type="term" value="C:cytoplasm"/>
    <property type="evidence" value="ECO:0007669"/>
    <property type="project" value="UniProtKB-SubCell"/>
</dbReference>
<comment type="similarity">
    <text evidence="8">Belongs to the methyltransferase superfamily. RlmI family.</text>
</comment>
<dbReference type="SUPFAM" id="SSF53335">
    <property type="entry name" value="S-adenosyl-L-methionine-dependent methyltransferases"/>
    <property type="match status" value="1"/>
</dbReference>
<evidence type="ECO:0000256" key="1">
    <source>
        <dbReference type="ARBA" id="ARBA00004496"/>
    </source>
</evidence>
<dbReference type="InterPro" id="IPR002478">
    <property type="entry name" value="PUA"/>
</dbReference>
<comment type="subcellular location">
    <subcellularLocation>
        <location evidence="1">Cytoplasm</location>
    </subcellularLocation>
</comment>
<dbReference type="SMART" id="SM00359">
    <property type="entry name" value="PUA"/>
    <property type="match status" value="1"/>
</dbReference>
<name>K1KJ25_9BURK</name>
<dbReference type="Gene3D" id="3.30.750.80">
    <property type="entry name" value="RNA methyltransferase domain (HRMD) like"/>
    <property type="match status" value="1"/>
</dbReference>
<evidence type="ECO:0000256" key="8">
    <source>
        <dbReference type="ARBA" id="ARBA00038091"/>
    </source>
</evidence>
<dbReference type="CDD" id="cd21153">
    <property type="entry name" value="PUA_RlmI"/>
    <property type="match status" value="1"/>
</dbReference>
<dbReference type="GO" id="GO:0032259">
    <property type="term" value="P:methylation"/>
    <property type="evidence" value="ECO:0007669"/>
    <property type="project" value="UniProtKB-KW"/>
</dbReference>
<dbReference type="PROSITE" id="PS50890">
    <property type="entry name" value="PUA"/>
    <property type="match status" value="1"/>
</dbReference>
<dbReference type="Gene3D" id="2.30.130.10">
    <property type="entry name" value="PUA domain"/>
    <property type="match status" value="1"/>
</dbReference>
<keyword evidence="11" id="KW-1185">Reference proteome</keyword>
<evidence type="ECO:0000256" key="7">
    <source>
        <dbReference type="ARBA" id="ARBA00022884"/>
    </source>
</evidence>
<dbReference type="OrthoDB" id="9805492at2"/>
<dbReference type="InterPro" id="IPR015947">
    <property type="entry name" value="PUA-like_sf"/>
</dbReference>
<accession>K1KJ25</accession>
<evidence type="ECO:0000259" key="9">
    <source>
        <dbReference type="SMART" id="SM00359"/>
    </source>
</evidence>
<keyword evidence="7" id="KW-0694">RNA-binding</keyword>
<dbReference type="GO" id="GO:0003723">
    <property type="term" value="F:RNA binding"/>
    <property type="evidence" value="ECO:0007669"/>
    <property type="project" value="UniProtKB-KW"/>
</dbReference>
<dbReference type="STRING" id="742823.HMPREF9465_00592"/>
<keyword evidence="5" id="KW-0808">Transferase</keyword>
<feature type="domain" description="PUA" evidence="9">
    <location>
        <begin position="2"/>
        <end position="92"/>
    </location>
</feature>
<dbReference type="InterPro" id="IPR019614">
    <property type="entry name" value="SAM-dep_methyl-trfase"/>
</dbReference>
<dbReference type="Proteomes" id="UP000005835">
    <property type="component" value="Unassembled WGS sequence"/>
</dbReference>
<evidence type="ECO:0000256" key="4">
    <source>
        <dbReference type="ARBA" id="ARBA00022603"/>
    </source>
</evidence>
<protein>
    <recommendedName>
        <fullName evidence="9">PUA domain-containing protein</fullName>
    </recommendedName>
</protein>
<evidence type="ECO:0000256" key="5">
    <source>
        <dbReference type="ARBA" id="ARBA00022679"/>
    </source>
</evidence>
<dbReference type="CDD" id="cd02440">
    <property type="entry name" value="AdoMet_MTases"/>
    <property type="match status" value="1"/>
</dbReference>
<dbReference type="PATRIC" id="fig|742823.3.peg.592"/>
<keyword evidence="3" id="KW-0698">rRNA processing</keyword>
<reference evidence="10 11" key="1">
    <citation type="submission" date="2012-05" db="EMBL/GenBank/DDBJ databases">
        <title>The Genome Sequence of Sutterella wadsworthensis 2_1_59BFAA.</title>
        <authorList>
            <consortium name="The Broad Institute Genome Sequencing Platform"/>
            <person name="Earl A."/>
            <person name="Ward D."/>
            <person name="Feldgarden M."/>
            <person name="Gevers D."/>
            <person name="Daigneault M."/>
            <person name="Strauss J."/>
            <person name="Allen-Vercoe E."/>
            <person name="Walker B."/>
            <person name="Young S.K."/>
            <person name="Zeng Q."/>
            <person name="Gargeya S."/>
            <person name="Fitzgerald M."/>
            <person name="Haas B."/>
            <person name="Abouelleil A."/>
            <person name="Alvarado L."/>
            <person name="Arachchi H.M."/>
            <person name="Berlin A.M."/>
            <person name="Chapman S.B."/>
            <person name="Goldberg J."/>
            <person name="Griggs A."/>
            <person name="Gujja S."/>
            <person name="Hansen M."/>
            <person name="Howarth C."/>
            <person name="Imamovic A."/>
            <person name="Larimer J."/>
            <person name="McCowen C."/>
            <person name="Montmayeur A."/>
            <person name="Murphy C."/>
            <person name="Neiman D."/>
            <person name="Pearson M."/>
            <person name="Priest M."/>
            <person name="Roberts A."/>
            <person name="Saif S."/>
            <person name="Shea T."/>
            <person name="Sisk P."/>
            <person name="Sykes S."/>
            <person name="Wortman J."/>
            <person name="Nusbaum C."/>
            <person name="Birren B."/>
        </authorList>
    </citation>
    <scope>NUCLEOTIDE SEQUENCE [LARGE SCALE GENOMIC DNA]</scope>
    <source>
        <strain evidence="10 11">2_1_59BFAA</strain>
    </source>
</reference>
<dbReference type="InterPro" id="IPR029063">
    <property type="entry name" value="SAM-dependent_MTases_sf"/>
</dbReference>
<dbReference type="HOGENOM" id="CLU_014042_0_0_4"/>
<dbReference type="Pfam" id="PF17785">
    <property type="entry name" value="PUA_3"/>
    <property type="match status" value="1"/>
</dbReference>
<evidence type="ECO:0000256" key="3">
    <source>
        <dbReference type="ARBA" id="ARBA00022552"/>
    </source>
</evidence>
<evidence type="ECO:0000313" key="11">
    <source>
        <dbReference type="Proteomes" id="UP000005835"/>
    </source>
</evidence>
<dbReference type="PANTHER" id="PTHR42873:SF1">
    <property type="entry name" value="S-ADENOSYLMETHIONINE-DEPENDENT METHYLTRANSFERASE DOMAIN-CONTAINING PROTEIN"/>
    <property type="match status" value="1"/>
</dbReference>
<evidence type="ECO:0000313" key="10">
    <source>
        <dbReference type="EMBL" id="EKB31724.1"/>
    </source>
</evidence>
<dbReference type="RefSeq" id="WP_005434024.1">
    <property type="nucleotide sequence ID" value="NZ_JH815514.1"/>
</dbReference>
<keyword evidence="6" id="KW-0949">S-adenosyl-L-methionine</keyword>
<evidence type="ECO:0000256" key="6">
    <source>
        <dbReference type="ARBA" id="ARBA00022691"/>
    </source>
</evidence>
<dbReference type="Pfam" id="PF10672">
    <property type="entry name" value="Methyltrans_SAM"/>
    <property type="match status" value="1"/>
</dbReference>
<comment type="caution">
    <text evidence="10">The sequence shown here is derived from an EMBL/GenBank/DDBJ whole genome shotgun (WGS) entry which is preliminary data.</text>
</comment>
<gene>
    <name evidence="10" type="ORF">HMPREF9465_00592</name>
</gene>
<dbReference type="InterPro" id="IPR036974">
    <property type="entry name" value="PUA_sf"/>
</dbReference>
<dbReference type="Gene3D" id="3.40.50.150">
    <property type="entry name" value="Vaccinia Virus protein VP39"/>
    <property type="match status" value="1"/>
</dbReference>
<dbReference type="EMBL" id="ADMG01000017">
    <property type="protein sequence ID" value="EKB31724.1"/>
    <property type="molecule type" value="Genomic_DNA"/>
</dbReference>
<keyword evidence="2" id="KW-0963">Cytoplasm</keyword>
<sequence>MIDLVLKKSKERSLLRRHPWVYDTAVQKVVLDSKKTAPASGETVRVVSFDGRFLAWAAYSPESTIRARCWSFKEEEVIDASWFERKLRHAVEARACLRDRTSAVRLVFGEADGLPGLIVDQYADCLVTQFQSAGVEAHRELIADLLMEITGAKTIFDRSDAATRQREGLPIRSELLRGEEPPAAIEVVEDGVRYGVDVRVGHKTGFYVDQRESRLTAQKVAEEFRRVHGRGMRALNCFCYTGGFSLALLKGGAAEVVSVDSSQEALDMAAANARRNGFEGDCAKFVCKDVFTYLRELRDAGEKFDLVILDPPKFASNHRHVERAARAYKDINLNGLKLLLPGGQLFTFSCSGAVDVDLFQKIVAGAVFDAKVDAWAVGRFGGGIDHPLLMTYPEGEYLKGLHLLVRP</sequence>
<keyword evidence="4" id="KW-0489">Methyltransferase</keyword>
<evidence type="ECO:0000256" key="2">
    <source>
        <dbReference type="ARBA" id="ARBA00022490"/>
    </source>
</evidence>
<dbReference type="GO" id="GO:0006364">
    <property type="term" value="P:rRNA processing"/>
    <property type="evidence" value="ECO:0007669"/>
    <property type="project" value="UniProtKB-KW"/>
</dbReference>
<dbReference type="AlphaFoldDB" id="K1KJ25"/>
<dbReference type="SUPFAM" id="SSF88697">
    <property type="entry name" value="PUA domain-like"/>
    <property type="match status" value="1"/>
</dbReference>
<dbReference type="CDD" id="cd11572">
    <property type="entry name" value="RlmI_M_like"/>
    <property type="match status" value="1"/>
</dbReference>
<dbReference type="GO" id="GO:0008168">
    <property type="term" value="F:methyltransferase activity"/>
    <property type="evidence" value="ECO:0007669"/>
    <property type="project" value="UniProtKB-KW"/>
</dbReference>
<organism evidence="10 11">
    <name type="scientific">Sutterella wadsworthensis 2_1_59BFAA</name>
    <dbReference type="NCBI Taxonomy" id="742823"/>
    <lineage>
        <taxon>Bacteria</taxon>
        <taxon>Pseudomonadati</taxon>
        <taxon>Pseudomonadota</taxon>
        <taxon>Betaproteobacteria</taxon>
        <taxon>Burkholderiales</taxon>
        <taxon>Sutterellaceae</taxon>
        <taxon>Sutterella</taxon>
    </lineage>
</organism>
<dbReference type="eggNOG" id="COG1092">
    <property type="taxonomic scope" value="Bacteria"/>
</dbReference>
<dbReference type="InterPro" id="IPR041532">
    <property type="entry name" value="RlmI-like_PUA"/>
</dbReference>
<proteinExistence type="inferred from homology"/>
<dbReference type="PANTHER" id="PTHR42873">
    <property type="entry name" value="RIBOSOMAL RNA LARGE SUBUNIT METHYLTRANSFERASE"/>
    <property type="match status" value="1"/>
</dbReference>